<keyword evidence="2" id="KW-1185">Reference proteome</keyword>
<evidence type="ECO:0000313" key="2">
    <source>
        <dbReference type="Proteomes" id="UP001177670"/>
    </source>
</evidence>
<dbReference type="AlphaFoldDB" id="A0AA40GHN7"/>
<name>A0AA40GHN7_9HYME</name>
<reference evidence="1" key="1">
    <citation type="submission" date="2021-10" db="EMBL/GenBank/DDBJ databases">
        <title>Melipona bicolor Genome sequencing and assembly.</title>
        <authorList>
            <person name="Araujo N.S."/>
            <person name="Arias M.C."/>
        </authorList>
    </citation>
    <scope>NUCLEOTIDE SEQUENCE</scope>
    <source>
        <strain evidence="1">USP_2M_L1-L4_2017</strain>
        <tissue evidence="1">Whole body</tissue>
    </source>
</reference>
<sequence>MNSRREPLLPDIDDAHHANDSNIIKLTMISPEARDHNDAGGFLAANYGKQQQQDKSDNEILGSSDSIEIPQTLHLLNQTSHVNYVTAEMVHIQNSFSGFDSKKLKFQADKTLWSLLLDGEPRSRNISEQNDSGIHTGACRAPVCYSFPRRCSLPIAAPGFRLAAVERLARFREIG</sequence>
<evidence type="ECO:0000313" key="1">
    <source>
        <dbReference type="EMBL" id="KAK1137440.1"/>
    </source>
</evidence>
<proteinExistence type="predicted"/>
<dbReference type="EMBL" id="JAHYIQ010000001">
    <property type="protein sequence ID" value="KAK1137440.1"/>
    <property type="molecule type" value="Genomic_DNA"/>
</dbReference>
<accession>A0AA40GHN7</accession>
<dbReference type="Proteomes" id="UP001177670">
    <property type="component" value="Unassembled WGS sequence"/>
</dbReference>
<protein>
    <submittedName>
        <fullName evidence="1">Uncharacterized protein</fullName>
    </submittedName>
</protein>
<organism evidence="1 2">
    <name type="scientific">Melipona bicolor</name>
    <dbReference type="NCBI Taxonomy" id="60889"/>
    <lineage>
        <taxon>Eukaryota</taxon>
        <taxon>Metazoa</taxon>
        <taxon>Ecdysozoa</taxon>
        <taxon>Arthropoda</taxon>
        <taxon>Hexapoda</taxon>
        <taxon>Insecta</taxon>
        <taxon>Pterygota</taxon>
        <taxon>Neoptera</taxon>
        <taxon>Endopterygota</taxon>
        <taxon>Hymenoptera</taxon>
        <taxon>Apocrita</taxon>
        <taxon>Aculeata</taxon>
        <taxon>Apoidea</taxon>
        <taxon>Anthophila</taxon>
        <taxon>Apidae</taxon>
        <taxon>Melipona</taxon>
    </lineage>
</organism>
<gene>
    <name evidence="1" type="ORF">K0M31_001950</name>
</gene>
<comment type="caution">
    <text evidence="1">The sequence shown here is derived from an EMBL/GenBank/DDBJ whole genome shotgun (WGS) entry which is preliminary data.</text>
</comment>